<dbReference type="Proteomes" id="UP000194873">
    <property type="component" value="Unassembled WGS sequence"/>
</dbReference>
<feature type="compositionally biased region" description="Low complexity" evidence="1">
    <location>
        <begin position="10"/>
        <end position="22"/>
    </location>
</feature>
<gene>
    <name evidence="2" type="ORF">BXP70_09150</name>
</gene>
<dbReference type="AlphaFoldDB" id="A0A243WGN3"/>
<feature type="region of interest" description="Disordered" evidence="1">
    <location>
        <begin position="1"/>
        <end position="23"/>
    </location>
</feature>
<dbReference type="OrthoDB" id="886122at2"/>
<proteinExistence type="predicted"/>
<evidence type="ECO:0000313" key="3">
    <source>
        <dbReference type="Proteomes" id="UP000194873"/>
    </source>
</evidence>
<evidence type="ECO:0000313" key="2">
    <source>
        <dbReference type="EMBL" id="OUJ74903.1"/>
    </source>
</evidence>
<accession>A0A243WGN3</accession>
<dbReference type="EMBL" id="MTSE01000003">
    <property type="protein sequence ID" value="OUJ74903.1"/>
    <property type="molecule type" value="Genomic_DNA"/>
</dbReference>
<comment type="caution">
    <text evidence="2">The sequence shown here is derived from an EMBL/GenBank/DDBJ whole genome shotgun (WGS) entry which is preliminary data.</text>
</comment>
<organism evidence="2 3">
    <name type="scientific">Hymenobacter crusticola</name>
    <dbReference type="NCBI Taxonomy" id="1770526"/>
    <lineage>
        <taxon>Bacteria</taxon>
        <taxon>Pseudomonadati</taxon>
        <taxon>Bacteroidota</taxon>
        <taxon>Cytophagia</taxon>
        <taxon>Cytophagales</taxon>
        <taxon>Hymenobacteraceae</taxon>
        <taxon>Hymenobacter</taxon>
    </lineage>
</organism>
<dbReference type="RefSeq" id="WP_086593712.1">
    <property type="nucleotide sequence ID" value="NZ_MTSE01000003.1"/>
</dbReference>
<sequence>MTASFTSDPSAKSLATSATSKLSRQHRAWIALYSLYSGEWNLADALRLNEVTEADLAEFEASWMRLRFRHMTTSIVA</sequence>
<evidence type="ECO:0000256" key="1">
    <source>
        <dbReference type="SAM" id="MobiDB-lite"/>
    </source>
</evidence>
<name>A0A243WGN3_9BACT</name>
<protein>
    <submittedName>
        <fullName evidence="2">Uncharacterized protein</fullName>
    </submittedName>
</protein>
<keyword evidence="3" id="KW-1185">Reference proteome</keyword>
<reference evidence="2 3" key="1">
    <citation type="submission" date="2017-01" db="EMBL/GenBank/DDBJ databases">
        <title>A new Hymenobacter.</title>
        <authorList>
            <person name="Liang Y."/>
            <person name="Feng F."/>
        </authorList>
    </citation>
    <scope>NUCLEOTIDE SEQUENCE [LARGE SCALE GENOMIC DNA]</scope>
    <source>
        <strain evidence="2">MIMBbqt21</strain>
    </source>
</reference>